<evidence type="ECO:0000313" key="9">
    <source>
        <dbReference type="EMBL" id="MFD1464732.1"/>
    </source>
</evidence>
<feature type="transmembrane region" description="Helical" evidence="7">
    <location>
        <begin position="51"/>
        <end position="81"/>
    </location>
</feature>
<gene>
    <name evidence="9" type="ORF">ACFQ4L_01320</name>
</gene>
<dbReference type="EMBL" id="JBHTOF010000017">
    <property type="protein sequence ID" value="MFD1464732.1"/>
    <property type="molecule type" value="Genomic_DNA"/>
</dbReference>
<comment type="similarity">
    <text evidence="2 7">Belongs to the DedA family.</text>
</comment>
<evidence type="ECO:0000256" key="7">
    <source>
        <dbReference type="RuleBase" id="RU367016"/>
    </source>
</evidence>
<evidence type="ECO:0000256" key="3">
    <source>
        <dbReference type="ARBA" id="ARBA00022475"/>
    </source>
</evidence>
<accession>A0ABW4DJ75</accession>
<evidence type="ECO:0000259" key="8">
    <source>
        <dbReference type="Pfam" id="PF09335"/>
    </source>
</evidence>
<dbReference type="PANTHER" id="PTHR30353:SF0">
    <property type="entry name" value="TRANSMEMBRANE PROTEIN"/>
    <property type="match status" value="1"/>
</dbReference>
<keyword evidence="4 7" id="KW-0812">Transmembrane</keyword>
<evidence type="ECO:0000256" key="4">
    <source>
        <dbReference type="ARBA" id="ARBA00022692"/>
    </source>
</evidence>
<dbReference type="Pfam" id="PF09335">
    <property type="entry name" value="VTT_dom"/>
    <property type="match status" value="1"/>
</dbReference>
<feature type="domain" description="VTT" evidence="8">
    <location>
        <begin position="45"/>
        <end position="173"/>
    </location>
</feature>
<evidence type="ECO:0000256" key="1">
    <source>
        <dbReference type="ARBA" id="ARBA00004651"/>
    </source>
</evidence>
<sequence>MQFIDFFLHIDQHLFNIVNQFGGWSYLILFFMIFIETGVVIFPFLPGDSLLFAAAALAATGKVNLNIFVLFAIFLGGAVLGDTMNYHIGVKVGLAASENSFFSRMINRDKMEAAQRFFEKHGGKTIALARFVPFIRTFAPFVSGGSKMNYRHFLLFNFIGGFAWVTLCLVGGYFFGNIGFVSHHFTLVALGIVLVSLIPVGIISLQSKLKKA</sequence>
<keyword evidence="6 7" id="KW-0472">Membrane</keyword>
<feature type="transmembrane region" description="Helical" evidence="7">
    <location>
        <begin position="153"/>
        <end position="175"/>
    </location>
</feature>
<dbReference type="InterPro" id="IPR032816">
    <property type="entry name" value="VTT_dom"/>
</dbReference>
<evidence type="ECO:0000256" key="6">
    <source>
        <dbReference type="ARBA" id="ARBA00023136"/>
    </source>
</evidence>
<dbReference type="PANTHER" id="PTHR30353">
    <property type="entry name" value="INNER MEMBRANE PROTEIN DEDA-RELATED"/>
    <property type="match status" value="1"/>
</dbReference>
<dbReference type="RefSeq" id="WP_125578923.1">
    <property type="nucleotide sequence ID" value="NZ_JBHTOF010000017.1"/>
</dbReference>
<name>A0ABW4DJ75_9LACO</name>
<reference evidence="10" key="1">
    <citation type="journal article" date="2019" name="Int. J. Syst. Evol. Microbiol.">
        <title>The Global Catalogue of Microorganisms (GCM) 10K type strain sequencing project: providing services to taxonomists for standard genome sequencing and annotation.</title>
        <authorList>
            <consortium name="The Broad Institute Genomics Platform"/>
            <consortium name="The Broad Institute Genome Sequencing Center for Infectious Disease"/>
            <person name="Wu L."/>
            <person name="Ma J."/>
        </authorList>
    </citation>
    <scope>NUCLEOTIDE SEQUENCE [LARGE SCALE GENOMIC DNA]</scope>
    <source>
        <strain evidence="10">CCM 8951</strain>
    </source>
</reference>
<organism evidence="9 10">
    <name type="scientific">Lapidilactobacillus mulanensis</name>
    <dbReference type="NCBI Taxonomy" id="2485999"/>
    <lineage>
        <taxon>Bacteria</taxon>
        <taxon>Bacillati</taxon>
        <taxon>Bacillota</taxon>
        <taxon>Bacilli</taxon>
        <taxon>Lactobacillales</taxon>
        <taxon>Lactobacillaceae</taxon>
        <taxon>Lapidilactobacillus</taxon>
    </lineage>
</organism>
<feature type="transmembrane region" description="Helical" evidence="7">
    <location>
        <begin position="181"/>
        <end position="205"/>
    </location>
</feature>
<feature type="transmembrane region" description="Helical" evidence="7">
    <location>
        <begin position="21"/>
        <end position="45"/>
    </location>
</feature>
<dbReference type="Proteomes" id="UP001597244">
    <property type="component" value="Unassembled WGS sequence"/>
</dbReference>
<evidence type="ECO:0000256" key="2">
    <source>
        <dbReference type="ARBA" id="ARBA00010792"/>
    </source>
</evidence>
<protein>
    <submittedName>
        <fullName evidence="9">VTT domain-containing protein</fullName>
    </submittedName>
</protein>
<proteinExistence type="inferred from homology"/>
<evidence type="ECO:0000256" key="5">
    <source>
        <dbReference type="ARBA" id="ARBA00022989"/>
    </source>
</evidence>
<keyword evidence="5 7" id="KW-1133">Transmembrane helix</keyword>
<evidence type="ECO:0000313" key="10">
    <source>
        <dbReference type="Proteomes" id="UP001597244"/>
    </source>
</evidence>
<keyword evidence="10" id="KW-1185">Reference proteome</keyword>
<comment type="subcellular location">
    <subcellularLocation>
        <location evidence="1 7">Cell membrane</location>
        <topology evidence="1 7">Multi-pass membrane protein</topology>
    </subcellularLocation>
</comment>
<dbReference type="InterPro" id="IPR032818">
    <property type="entry name" value="DedA-like"/>
</dbReference>
<comment type="caution">
    <text evidence="9">The sequence shown here is derived from an EMBL/GenBank/DDBJ whole genome shotgun (WGS) entry which is preliminary data.</text>
</comment>
<keyword evidence="3 7" id="KW-1003">Cell membrane</keyword>